<accession>A0AAN7L032</accession>
<dbReference type="AlphaFoldDB" id="A0AAN7L032"/>
<proteinExistence type="predicted"/>
<keyword evidence="2" id="KW-1185">Reference proteome</keyword>
<evidence type="ECO:0000313" key="2">
    <source>
        <dbReference type="Proteomes" id="UP001345219"/>
    </source>
</evidence>
<comment type="caution">
    <text evidence="1">The sequence shown here is derived from an EMBL/GenBank/DDBJ whole genome shotgun (WGS) entry which is preliminary data.</text>
</comment>
<gene>
    <name evidence="1" type="ORF">SAY87_015699</name>
</gene>
<dbReference type="Proteomes" id="UP001345219">
    <property type="component" value="Chromosome 13"/>
</dbReference>
<name>A0AAN7L032_9MYRT</name>
<reference evidence="1 2" key="1">
    <citation type="journal article" date="2023" name="Hortic Res">
        <title>Pangenome of water caltrop reveals structural variations and asymmetric subgenome divergence after allopolyploidization.</title>
        <authorList>
            <person name="Zhang X."/>
            <person name="Chen Y."/>
            <person name="Wang L."/>
            <person name="Yuan Y."/>
            <person name="Fang M."/>
            <person name="Shi L."/>
            <person name="Lu R."/>
            <person name="Comes H.P."/>
            <person name="Ma Y."/>
            <person name="Chen Y."/>
            <person name="Huang G."/>
            <person name="Zhou Y."/>
            <person name="Zheng Z."/>
            <person name="Qiu Y."/>
        </authorList>
    </citation>
    <scope>NUCLEOTIDE SEQUENCE [LARGE SCALE GENOMIC DNA]</scope>
    <source>
        <tissue evidence="1">Roots</tissue>
    </source>
</reference>
<evidence type="ECO:0000313" key="1">
    <source>
        <dbReference type="EMBL" id="KAK4779593.1"/>
    </source>
</evidence>
<sequence>MLVFMHFTTGNHLDGIVMQSTVIGSCLSANRVAVDIEVIISQAVYGGGREEEVRLLGGWEFGWRRKMFENVEELMRNYRHPAMF</sequence>
<protein>
    <submittedName>
        <fullName evidence="1">Uncharacterized protein</fullName>
    </submittedName>
</protein>
<dbReference type="EMBL" id="JAXIOK010000001">
    <property type="protein sequence ID" value="KAK4779593.1"/>
    <property type="molecule type" value="Genomic_DNA"/>
</dbReference>
<organism evidence="1 2">
    <name type="scientific">Trapa incisa</name>
    <dbReference type="NCBI Taxonomy" id="236973"/>
    <lineage>
        <taxon>Eukaryota</taxon>
        <taxon>Viridiplantae</taxon>
        <taxon>Streptophyta</taxon>
        <taxon>Embryophyta</taxon>
        <taxon>Tracheophyta</taxon>
        <taxon>Spermatophyta</taxon>
        <taxon>Magnoliopsida</taxon>
        <taxon>eudicotyledons</taxon>
        <taxon>Gunneridae</taxon>
        <taxon>Pentapetalae</taxon>
        <taxon>rosids</taxon>
        <taxon>malvids</taxon>
        <taxon>Myrtales</taxon>
        <taxon>Lythraceae</taxon>
        <taxon>Trapa</taxon>
    </lineage>
</organism>